<dbReference type="SMART" id="SM00052">
    <property type="entry name" value="EAL"/>
    <property type="match status" value="1"/>
</dbReference>
<feature type="domain" description="GGDEF" evidence="2">
    <location>
        <begin position="190"/>
        <end position="326"/>
    </location>
</feature>
<gene>
    <name evidence="3" type="ORF">DHV72_16580</name>
</gene>
<dbReference type="SUPFAM" id="SSF55073">
    <property type="entry name" value="Nucleotide cyclase"/>
    <property type="match status" value="1"/>
</dbReference>
<dbReference type="EMBL" id="DPSM01000022">
    <property type="protein sequence ID" value="HCK01614.1"/>
    <property type="molecule type" value="Genomic_DNA"/>
</dbReference>
<dbReference type="PANTHER" id="PTHR33121:SF19">
    <property type="entry name" value="CYCLIC DI-GMP PHOSPHODIESTERASE PA2567"/>
    <property type="match status" value="1"/>
</dbReference>
<dbReference type="InterPro" id="IPR035919">
    <property type="entry name" value="EAL_sf"/>
</dbReference>
<dbReference type="InterPro" id="IPR050706">
    <property type="entry name" value="Cyclic-di-GMP_PDE-like"/>
</dbReference>
<sequence length="599" mass="66389">MLKHLSKNEDERQASIDALEGLGVGHDDAIHNVLNLTCKLLQVPGCFICLYGSKKIWIKAQINTELQNIDFNSPLFNFVRRSGKQLICKDTQRDKRFLSDPMVTGQAAIRHYVAMPLRTREGYIIGALCIAGRQPREFSTASAALLSNMTTIVIELIEAQSEIGLVDAVTRFPNRQRLMGEIGNLSSTPGEYALILLDTIDIKYAYEMARSLGLSAVELVLVDIGHFLKGTFLGEQLLYSISPGRFATIIDAKKSESAIGLLESCAERIRREVRGIVPLKLELYAGYTLFSVQGSNPQEILREATSALHDAIDENVTVSAYSVSKDAMRKYKFNLLNELAESLKQKVGLYFEYQPKIDLASKQIVGAEALLRWQHPVLGAIPTSDFIRLAENTSLIKPLTEFVILQVTSEVFMLRQAGVNVPISINVTAANFAEKNFSDKLDDALNDYNLQPQDIEIECLESQRILESSDALACLQMLKDKGYTIALDDFGAGYSNLNYLRHIPANVIKLDGSLIKNLSTDNESRIVVQSIIDMLHKLNYVVLAEGVEDQASLSYLEQYGCDIAQGFYFSPSVSLENLCVLLNANPQQLGRSDSIPSGS</sequence>
<evidence type="ECO:0000259" key="2">
    <source>
        <dbReference type="PROSITE" id="PS50887"/>
    </source>
</evidence>
<accession>A0A9C7QZA5</accession>
<dbReference type="AlphaFoldDB" id="A0A9C7QZA5"/>
<dbReference type="SMART" id="SM00065">
    <property type="entry name" value="GAF"/>
    <property type="match status" value="1"/>
</dbReference>
<dbReference type="RefSeq" id="WP_278431551.1">
    <property type="nucleotide sequence ID" value="NZ_DPSM01000022.1"/>
</dbReference>
<evidence type="ECO:0000313" key="4">
    <source>
        <dbReference type="Proteomes" id="UP000262210"/>
    </source>
</evidence>
<dbReference type="InterPro" id="IPR029787">
    <property type="entry name" value="Nucleotide_cyclase"/>
</dbReference>
<dbReference type="Gene3D" id="3.30.70.270">
    <property type="match status" value="1"/>
</dbReference>
<dbReference type="InterPro" id="IPR003018">
    <property type="entry name" value="GAF"/>
</dbReference>
<dbReference type="Pfam" id="PF00990">
    <property type="entry name" value="GGDEF"/>
    <property type="match status" value="1"/>
</dbReference>
<dbReference type="SMART" id="SM00267">
    <property type="entry name" value="GGDEF"/>
    <property type="match status" value="1"/>
</dbReference>
<proteinExistence type="predicted"/>
<comment type="caution">
    <text evidence="3">The sequence shown here is derived from an EMBL/GenBank/DDBJ whole genome shotgun (WGS) entry which is preliminary data.</text>
</comment>
<dbReference type="InterPro" id="IPR001633">
    <property type="entry name" value="EAL_dom"/>
</dbReference>
<dbReference type="GO" id="GO:0071111">
    <property type="term" value="F:cyclic-guanylate-specific phosphodiesterase activity"/>
    <property type="evidence" value="ECO:0007669"/>
    <property type="project" value="InterPro"/>
</dbReference>
<reference evidence="3 4" key="1">
    <citation type="journal article" date="2018" name="Nat. Biotechnol.">
        <title>A standardized bacterial taxonomy based on genome phylogeny substantially revises the tree of life.</title>
        <authorList>
            <person name="Parks D.H."/>
            <person name="Chuvochina M."/>
            <person name="Waite D.W."/>
            <person name="Rinke C."/>
            <person name="Skarshewski A."/>
            <person name="Chaumeil P.A."/>
            <person name="Hugenholtz P."/>
        </authorList>
    </citation>
    <scope>NUCLEOTIDE SEQUENCE [LARGE SCALE GENOMIC DNA]</scope>
    <source>
        <strain evidence="3">UBA11264</strain>
    </source>
</reference>
<dbReference type="InterPro" id="IPR043128">
    <property type="entry name" value="Rev_trsase/Diguanyl_cyclase"/>
</dbReference>
<organism evidence="3 4">
    <name type="scientific">Serratia grimesii</name>
    <dbReference type="NCBI Taxonomy" id="82995"/>
    <lineage>
        <taxon>Bacteria</taxon>
        <taxon>Pseudomonadati</taxon>
        <taxon>Pseudomonadota</taxon>
        <taxon>Gammaproteobacteria</taxon>
        <taxon>Enterobacterales</taxon>
        <taxon>Yersiniaceae</taxon>
        <taxon>Serratia</taxon>
    </lineage>
</organism>
<dbReference type="InterPro" id="IPR029016">
    <property type="entry name" value="GAF-like_dom_sf"/>
</dbReference>
<dbReference type="SUPFAM" id="SSF55781">
    <property type="entry name" value="GAF domain-like"/>
    <property type="match status" value="1"/>
</dbReference>
<dbReference type="Pfam" id="PF01590">
    <property type="entry name" value="GAF"/>
    <property type="match status" value="1"/>
</dbReference>
<dbReference type="Gene3D" id="3.30.450.40">
    <property type="match status" value="1"/>
</dbReference>
<dbReference type="Proteomes" id="UP000262210">
    <property type="component" value="Unassembled WGS sequence"/>
</dbReference>
<dbReference type="InterPro" id="IPR000160">
    <property type="entry name" value="GGDEF_dom"/>
</dbReference>
<dbReference type="PANTHER" id="PTHR33121">
    <property type="entry name" value="CYCLIC DI-GMP PHOSPHODIESTERASE PDEF"/>
    <property type="match status" value="1"/>
</dbReference>
<dbReference type="Gene3D" id="3.20.20.450">
    <property type="entry name" value="EAL domain"/>
    <property type="match status" value="1"/>
</dbReference>
<name>A0A9C7QZA5_9GAMM</name>
<dbReference type="SUPFAM" id="SSF141868">
    <property type="entry name" value="EAL domain-like"/>
    <property type="match status" value="1"/>
</dbReference>
<evidence type="ECO:0000259" key="1">
    <source>
        <dbReference type="PROSITE" id="PS50883"/>
    </source>
</evidence>
<dbReference type="Pfam" id="PF00563">
    <property type="entry name" value="EAL"/>
    <property type="match status" value="1"/>
</dbReference>
<dbReference type="CDD" id="cd01948">
    <property type="entry name" value="EAL"/>
    <property type="match status" value="1"/>
</dbReference>
<dbReference type="PROSITE" id="PS50883">
    <property type="entry name" value="EAL"/>
    <property type="match status" value="1"/>
</dbReference>
<feature type="domain" description="EAL" evidence="1">
    <location>
        <begin position="332"/>
        <end position="586"/>
    </location>
</feature>
<dbReference type="PROSITE" id="PS50887">
    <property type="entry name" value="GGDEF"/>
    <property type="match status" value="1"/>
</dbReference>
<evidence type="ECO:0000313" key="3">
    <source>
        <dbReference type="EMBL" id="HCK01614.1"/>
    </source>
</evidence>
<protein>
    <submittedName>
        <fullName evidence="3">Phosphodiesterase</fullName>
    </submittedName>
</protein>